<dbReference type="EMBL" id="VFQX01000036">
    <property type="protein sequence ID" value="KAF0976937.1"/>
    <property type="molecule type" value="Genomic_DNA"/>
</dbReference>
<protein>
    <submittedName>
        <fullName evidence="2">Uncharacterized protein</fullName>
    </submittedName>
</protein>
<feature type="region of interest" description="Disordered" evidence="1">
    <location>
        <begin position="241"/>
        <end position="277"/>
    </location>
</feature>
<dbReference type="VEuPathDB" id="AmoebaDB:FDP41_004232"/>
<accession>A0A6A5BIY7</accession>
<dbReference type="AlphaFoldDB" id="A0A6A5BIY7"/>
<reference evidence="2 3" key="1">
    <citation type="journal article" date="2019" name="Sci. Rep.">
        <title>Nanopore sequencing improves the draft genome of the human pathogenic amoeba Naegleria fowleri.</title>
        <authorList>
            <person name="Liechti N."/>
            <person name="Schurch N."/>
            <person name="Bruggmann R."/>
            <person name="Wittwer M."/>
        </authorList>
    </citation>
    <scope>NUCLEOTIDE SEQUENCE [LARGE SCALE GENOMIC DNA]</scope>
    <source>
        <strain evidence="2 3">ATCC 30894</strain>
    </source>
</reference>
<organism evidence="2 3">
    <name type="scientific">Naegleria fowleri</name>
    <name type="common">Brain eating amoeba</name>
    <dbReference type="NCBI Taxonomy" id="5763"/>
    <lineage>
        <taxon>Eukaryota</taxon>
        <taxon>Discoba</taxon>
        <taxon>Heterolobosea</taxon>
        <taxon>Tetramitia</taxon>
        <taxon>Eutetramitia</taxon>
        <taxon>Vahlkampfiidae</taxon>
        <taxon>Naegleria</taxon>
    </lineage>
</organism>
<comment type="caution">
    <text evidence="2">The sequence shown here is derived from an EMBL/GenBank/DDBJ whole genome shotgun (WGS) entry which is preliminary data.</text>
</comment>
<sequence length="467" mass="51574">MNHSISQNVLYDDEFLPSDDPFLFGDEKEISFEEGTATNNILMINNTALPSTTSCGSSTTSTEETTSTMDACKKSTATTASGLVVLLKQAKGREDQFEDRFPPSLLCHPYKYDLKIIGSGVENHRQHKLTLNLVDAETLVVPNVTLPNNKKIVEAVAVEQVEELNPNERMIRFTFNLCSFHFKRRSFRLELTQTIGGTVKRLFLSDPFQTFARRREHHQSLGSSKASFENKNNLANIAAQTSPSMSSAPLTPDSSNNSSGSNNVLSSPKSEKQGVKRSIASVNSSYYPMSKSRTLMHEPLSPTILNPSAAVSHYTTAPGAFGPYMFPANYAAVAAAYHQEMAQQFVSLPLSYAAAKMPMYYPPQWTAYQPQFVFGSPQTSTSPVSPPSNVISNQEKTPDVLGALFDTVENKQKKEKQIHHTPLNFIQQPQPEPTSERASLAIQLLKSLTPTERQTVNMFINSTSSNV</sequence>
<evidence type="ECO:0000313" key="2">
    <source>
        <dbReference type="EMBL" id="KAF0976937.1"/>
    </source>
</evidence>
<keyword evidence="3" id="KW-1185">Reference proteome</keyword>
<dbReference type="GeneID" id="68111450"/>
<gene>
    <name evidence="2" type="ORF">FDP41_004232</name>
</gene>
<dbReference type="VEuPathDB" id="AmoebaDB:NF0041340"/>
<evidence type="ECO:0000256" key="1">
    <source>
        <dbReference type="SAM" id="MobiDB-lite"/>
    </source>
</evidence>
<dbReference type="OrthoDB" id="10334610at2759"/>
<feature type="compositionally biased region" description="Low complexity" evidence="1">
    <location>
        <begin position="254"/>
        <end position="268"/>
    </location>
</feature>
<feature type="compositionally biased region" description="Polar residues" evidence="1">
    <location>
        <begin position="241"/>
        <end position="253"/>
    </location>
</feature>
<proteinExistence type="predicted"/>
<dbReference type="OMA" id="CHPYKYD"/>
<evidence type="ECO:0000313" key="3">
    <source>
        <dbReference type="Proteomes" id="UP000444721"/>
    </source>
</evidence>
<dbReference type="VEuPathDB" id="AmoebaDB:NfTy_068200"/>
<dbReference type="Proteomes" id="UP000444721">
    <property type="component" value="Unassembled WGS sequence"/>
</dbReference>
<name>A0A6A5BIY7_NAEFO</name>
<dbReference type="RefSeq" id="XP_044561650.1">
    <property type="nucleotide sequence ID" value="XM_044707625.1"/>
</dbReference>